<organism evidence="1 2">
    <name type="scientific">Pseudomonas putida</name>
    <name type="common">Arthrobacter siderocapsulatus</name>
    <dbReference type="NCBI Taxonomy" id="303"/>
    <lineage>
        <taxon>Bacteria</taxon>
        <taxon>Pseudomonadati</taxon>
        <taxon>Pseudomonadota</taxon>
        <taxon>Gammaproteobacteria</taxon>
        <taxon>Pseudomonadales</taxon>
        <taxon>Pseudomonadaceae</taxon>
        <taxon>Pseudomonas</taxon>
    </lineage>
</organism>
<accession>A0A2Z4REZ9</accession>
<evidence type="ECO:0000313" key="1">
    <source>
        <dbReference type="EMBL" id="AWY39439.1"/>
    </source>
</evidence>
<sequence length="102" mass="11595">MNHTTPEELLLQILSTCLLINTQGKWHAFFDLAGHVGQVDVRVVPSNTNYHARKPGDTARQQATFTSTDQYPSEHLTEEHFRQALVDLLAWTQGYINMGNEE</sequence>
<dbReference type="Proteomes" id="UP000250299">
    <property type="component" value="Chromosome"/>
</dbReference>
<dbReference type="RefSeq" id="WP_110963216.1">
    <property type="nucleotide sequence ID" value="NZ_CP029693.1"/>
</dbReference>
<reference evidence="1 2" key="1">
    <citation type="submission" date="2018-05" db="EMBL/GenBank/DDBJ databases">
        <title>Whole genome sequence of Pseudomonas putida JBC17.</title>
        <authorList>
            <person name="Lee Y.H."/>
            <person name="David K."/>
        </authorList>
    </citation>
    <scope>NUCLEOTIDE SEQUENCE [LARGE SCALE GENOMIC DNA]</scope>
    <source>
        <strain evidence="1 2">JBC17</strain>
    </source>
</reference>
<gene>
    <name evidence="1" type="ORF">DKY63_05790</name>
</gene>
<name>A0A2Z4REZ9_PSEPU</name>
<dbReference type="EMBL" id="CP029693">
    <property type="protein sequence ID" value="AWY39439.1"/>
    <property type="molecule type" value="Genomic_DNA"/>
</dbReference>
<evidence type="ECO:0000313" key="2">
    <source>
        <dbReference type="Proteomes" id="UP000250299"/>
    </source>
</evidence>
<protein>
    <submittedName>
        <fullName evidence="1">Uncharacterized protein</fullName>
    </submittedName>
</protein>
<dbReference type="OrthoDB" id="9958595at2"/>
<dbReference type="AlphaFoldDB" id="A0A2Z4REZ9"/>
<proteinExistence type="predicted"/>